<keyword evidence="4 6" id="KW-1133">Transmembrane helix</keyword>
<dbReference type="GO" id="GO:0016020">
    <property type="term" value="C:membrane"/>
    <property type="evidence" value="ECO:0007669"/>
    <property type="project" value="UniProtKB-SubCell"/>
</dbReference>
<feature type="transmembrane region" description="Helical" evidence="6">
    <location>
        <begin position="354"/>
        <end position="373"/>
    </location>
</feature>
<evidence type="ECO:0000256" key="3">
    <source>
        <dbReference type="ARBA" id="ARBA00022692"/>
    </source>
</evidence>
<proteinExistence type="inferred from homology"/>
<evidence type="ECO:0000256" key="2">
    <source>
        <dbReference type="ARBA" id="ARBA00009324"/>
    </source>
</evidence>
<dbReference type="InterPro" id="IPR050307">
    <property type="entry name" value="Sterol_Desaturase_Related"/>
</dbReference>
<feature type="transmembrane region" description="Helical" evidence="6">
    <location>
        <begin position="210"/>
        <end position="238"/>
    </location>
</feature>
<dbReference type="InterPro" id="IPR021940">
    <property type="entry name" value="CER1-like_C"/>
</dbReference>
<dbReference type="Pfam" id="PF04116">
    <property type="entry name" value="FA_hydroxylase"/>
    <property type="match status" value="1"/>
</dbReference>
<evidence type="ECO:0000313" key="9">
    <source>
        <dbReference type="EMBL" id="KAF6162814.1"/>
    </source>
</evidence>
<evidence type="ECO:0008006" key="11">
    <source>
        <dbReference type="Google" id="ProtNLM"/>
    </source>
</evidence>
<dbReference type="EMBL" id="JACGCM010001011">
    <property type="protein sequence ID" value="KAF6162814.1"/>
    <property type="molecule type" value="Genomic_DNA"/>
</dbReference>
<protein>
    <recommendedName>
        <fullName evidence="11">Fatty acid hydroxylase domain-containing protein</fullName>
    </recommendedName>
</protein>
<keyword evidence="3 6" id="KW-0812">Transmembrane</keyword>
<feature type="transmembrane region" description="Helical" evidence="6">
    <location>
        <begin position="94"/>
        <end position="113"/>
    </location>
</feature>
<feature type="transmembrane region" description="Helical" evidence="6">
    <location>
        <begin position="47"/>
        <end position="73"/>
    </location>
</feature>
<comment type="subcellular location">
    <subcellularLocation>
        <location evidence="1">Membrane</location>
        <topology evidence="1">Multi-pass membrane protein</topology>
    </subcellularLocation>
</comment>
<feature type="transmembrane region" description="Helical" evidence="6">
    <location>
        <begin position="125"/>
        <end position="144"/>
    </location>
</feature>
<dbReference type="InterPro" id="IPR006694">
    <property type="entry name" value="Fatty_acid_hydroxylase"/>
</dbReference>
<reference evidence="9 10" key="1">
    <citation type="journal article" date="2020" name="IScience">
        <title>Genome Sequencing of the Endangered Kingdonia uniflora (Circaeasteraceae, Ranunculales) Reveals Potential Mechanisms of Evolutionary Specialization.</title>
        <authorList>
            <person name="Sun Y."/>
            <person name="Deng T."/>
            <person name="Zhang A."/>
            <person name="Moore M.J."/>
            <person name="Landis J.B."/>
            <person name="Lin N."/>
            <person name="Zhang H."/>
            <person name="Zhang X."/>
            <person name="Huang J."/>
            <person name="Zhang X."/>
            <person name="Sun H."/>
            <person name="Wang H."/>
        </authorList>
    </citation>
    <scope>NUCLEOTIDE SEQUENCE [LARGE SCALE GENOMIC DNA]</scope>
    <source>
        <strain evidence="9">TB1705</strain>
        <tissue evidence="9">Leaf</tissue>
    </source>
</reference>
<feature type="domain" description="Fatty acid hydroxylase" evidence="7">
    <location>
        <begin position="204"/>
        <end position="300"/>
    </location>
</feature>
<dbReference type="GO" id="GO:0008610">
    <property type="term" value="P:lipid biosynthetic process"/>
    <property type="evidence" value="ECO:0007669"/>
    <property type="project" value="InterPro"/>
</dbReference>
<gene>
    <name evidence="9" type="ORF">GIB67_029083</name>
</gene>
<feature type="transmembrane region" description="Helical" evidence="6">
    <location>
        <begin position="182"/>
        <end position="204"/>
    </location>
</feature>
<evidence type="ECO:0000256" key="5">
    <source>
        <dbReference type="ARBA" id="ARBA00023136"/>
    </source>
</evidence>
<sequence length="556" mass="64147">MVVAPLAAWPWEYLGNLKYTLYVPLLAKILYSRIWEDDVQNMDVWCLHILIICALRYVIYQFWYTYSAMLFLTRTRIILQQGVDFKQIDKEWNWDNFIILQAFLGFMACYKFGVLENLPLWNSRGLLYVLLLHMGISEPLYYCIHRLFHTRYLFTHYHSLHHASPVPQCYTGMKNYSIKSPLSVLCYCMFNFTSLFLCFVAGNATFLEHLILSMIIGIPILGVTVMGLGSLSVIYGYVMIFDFLRCLGHSNVEVVPYGIFQLLPFLRYLLYTPSYHSLHHKEGDTNFCLFMPLYDALGRTLNTNSWALHKKIRSGGKITVPDFVFLAHAVDMTAALHVPFGLRGFSSMPFTTRLFLFPFWPIVFLAMIGMWLFSKTFLVSFYNLRGRLHQTWCVPRFGFQYFISYARDGINKHIEETILRADRLGIKVISLAALNKNETLNGGGTLFIEKHPDIKVRVVHGNTMTAAVIINEIKDDVKEVFLTGATSKLGRVIALYLCRRGIRVLVMFLHLIIKHRLIGGVVHSLEGWNHHEVGAIDIDKIDVVWRAALKHGLRPV</sequence>
<keyword evidence="10" id="KW-1185">Reference proteome</keyword>
<dbReference type="PANTHER" id="PTHR11863">
    <property type="entry name" value="STEROL DESATURASE"/>
    <property type="match status" value="1"/>
</dbReference>
<feature type="domain" description="Very-long-chain aldehyde decarbonylase CER1-like C-terminal" evidence="8">
    <location>
        <begin position="518"/>
        <end position="555"/>
    </location>
</feature>
<accession>A0A7J7N710</accession>
<dbReference type="GO" id="GO:0016491">
    <property type="term" value="F:oxidoreductase activity"/>
    <property type="evidence" value="ECO:0007669"/>
    <property type="project" value="InterPro"/>
</dbReference>
<keyword evidence="5 6" id="KW-0472">Membrane</keyword>
<evidence type="ECO:0000256" key="6">
    <source>
        <dbReference type="SAM" id="Phobius"/>
    </source>
</evidence>
<evidence type="ECO:0000313" key="10">
    <source>
        <dbReference type="Proteomes" id="UP000541444"/>
    </source>
</evidence>
<evidence type="ECO:0000256" key="1">
    <source>
        <dbReference type="ARBA" id="ARBA00004141"/>
    </source>
</evidence>
<dbReference type="GO" id="GO:0005506">
    <property type="term" value="F:iron ion binding"/>
    <property type="evidence" value="ECO:0007669"/>
    <property type="project" value="InterPro"/>
</dbReference>
<dbReference type="Proteomes" id="UP000541444">
    <property type="component" value="Unassembled WGS sequence"/>
</dbReference>
<name>A0A7J7N710_9MAGN</name>
<evidence type="ECO:0000259" key="8">
    <source>
        <dbReference type="Pfam" id="PF12076"/>
    </source>
</evidence>
<comment type="caution">
    <text evidence="9">The sequence shown here is derived from an EMBL/GenBank/DDBJ whole genome shotgun (WGS) entry which is preliminary data.</text>
</comment>
<dbReference type="Pfam" id="PF12076">
    <property type="entry name" value="CER1-like_C"/>
    <property type="match status" value="1"/>
</dbReference>
<organism evidence="9 10">
    <name type="scientific">Kingdonia uniflora</name>
    <dbReference type="NCBI Taxonomy" id="39325"/>
    <lineage>
        <taxon>Eukaryota</taxon>
        <taxon>Viridiplantae</taxon>
        <taxon>Streptophyta</taxon>
        <taxon>Embryophyta</taxon>
        <taxon>Tracheophyta</taxon>
        <taxon>Spermatophyta</taxon>
        <taxon>Magnoliopsida</taxon>
        <taxon>Ranunculales</taxon>
        <taxon>Circaeasteraceae</taxon>
        <taxon>Kingdonia</taxon>
    </lineage>
</organism>
<evidence type="ECO:0000256" key="4">
    <source>
        <dbReference type="ARBA" id="ARBA00022989"/>
    </source>
</evidence>
<comment type="similarity">
    <text evidence="2">Belongs to the sterol desaturase family.</text>
</comment>
<dbReference type="OrthoDB" id="408954at2759"/>
<dbReference type="AlphaFoldDB" id="A0A7J7N710"/>
<feature type="transmembrane region" description="Helical" evidence="6">
    <location>
        <begin position="323"/>
        <end position="342"/>
    </location>
</feature>
<evidence type="ECO:0000259" key="7">
    <source>
        <dbReference type="Pfam" id="PF04116"/>
    </source>
</evidence>